<dbReference type="Proteomes" id="UP001054252">
    <property type="component" value="Unassembled WGS sequence"/>
</dbReference>
<gene>
    <name evidence="1" type="ORF">SLEP1_g26325</name>
</gene>
<dbReference type="EMBL" id="BPVZ01000043">
    <property type="protein sequence ID" value="GKV15543.1"/>
    <property type="molecule type" value="Genomic_DNA"/>
</dbReference>
<dbReference type="AlphaFoldDB" id="A0AAV5JW88"/>
<evidence type="ECO:0000313" key="2">
    <source>
        <dbReference type="Proteomes" id="UP001054252"/>
    </source>
</evidence>
<proteinExistence type="predicted"/>
<sequence>MNFGSFDSSEEFDSPLTLSDLDLSPLKEVSESYEIKEMSSKETLSIEGSEEVRALEYGSEGMESGSSGLERTEDEVSGKEIIKGGEEGMPLNILKIEGKGNRCYNVEVDIVSKVKGYKTELGTRDSLIHLVENYDLPPQVLLRPIGVEEKACSAPRDHWMPMYTHYLTARLSVGPSSIKGWKEKFFFVDDTKWERRDVEVEFLSSWKAKKANQNKYSLNSDEEEEVEKLVREGGDILDIMYLTSLDVIDAAKLYEPSSLSEVEMERFLCAIGGLAIPKKPRKKSKISDVASKGRT</sequence>
<organism evidence="1 2">
    <name type="scientific">Rubroshorea leprosula</name>
    <dbReference type="NCBI Taxonomy" id="152421"/>
    <lineage>
        <taxon>Eukaryota</taxon>
        <taxon>Viridiplantae</taxon>
        <taxon>Streptophyta</taxon>
        <taxon>Embryophyta</taxon>
        <taxon>Tracheophyta</taxon>
        <taxon>Spermatophyta</taxon>
        <taxon>Magnoliopsida</taxon>
        <taxon>eudicotyledons</taxon>
        <taxon>Gunneridae</taxon>
        <taxon>Pentapetalae</taxon>
        <taxon>rosids</taxon>
        <taxon>malvids</taxon>
        <taxon>Malvales</taxon>
        <taxon>Dipterocarpaceae</taxon>
        <taxon>Rubroshorea</taxon>
    </lineage>
</organism>
<evidence type="ECO:0000313" key="1">
    <source>
        <dbReference type="EMBL" id="GKV15543.1"/>
    </source>
</evidence>
<comment type="caution">
    <text evidence="1">The sequence shown here is derived from an EMBL/GenBank/DDBJ whole genome shotgun (WGS) entry which is preliminary data.</text>
</comment>
<reference evidence="1 2" key="1">
    <citation type="journal article" date="2021" name="Commun. Biol.">
        <title>The genome of Shorea leprosula (Dipterocarpaceae) highlights the ecological relevance of drought in aseasonal tropical rainforests.</title>
        <authorList>
            <person name="Ng K.K.S."/>
            <person name="Kobayashi M.J."/>
            <person name="Fawcett J.A."/>
            <person name="Hatakeyama M."/>
            <person name="Paape T."/>
            <person name="Ng C.H."/>
            <person name="Ang C.C."/>
            <person name="Tnah L.H."/>
            <person name="Lee C.T."/>
            <person name="Nishiyama T."/>
            <person name="Sese J."/>
            <person name="O'Brien M.J."/>
            <person name="Copetti D."/>
            <person name="Mohd Noor M.I."/>
            <person name="Ong R.C."/>
            <person name="Putra M."/>
            <person name="Sireger I.Z."/>
            <person name="Indrioko S."/>
            <person name="Kosugi Y."/>
            <person name="Izuno A."/>
            <person name="Isagi Y."/>
            <person name="Lee S.L."/>
            <person name="Shimizu K.K."/>
        </authorList>
    </citation>
    <scope>NUCLEOTIDE SEQUENCE [LARGE SCALE GENOMIC DNA]</scope>
    <source>
        <strain evidence="1">214</strain>
    </source>
</reference>
<protein>
    <submittedName>
        <fullName evidence="1">Uncharacterized protein</fullName>
    </submittedName>
</protein>
<keyword evidence="2" id="KW-1185">Reference proteome</keyword>
<accession>A0AAV5JW88</accession>
<name>A0AAV5JW88_9ROSI</name>